<evidence type="ECO:0000259" key="4">
    <source>
        <dbReference type="SMART" id="SM00849"/>
    </source>
</evidence>
<dbReference type="InterPro" id="IPR052533">
    <property type="entry name" value="WalJ/YycJ-like"/>
</dbReference>
<dbReference type="Gene3D" id="3.60.15.10">
    <property type="entry name" value="Ribonuclease Z/Hydroxyacylglutathione hydrolase-like"/>
    <property type="match status" value="1"/>
</dbReference>
<dbReference type="InterPro" id="IPR058121">
    <property type="entry name" value="WalJ/YycJ"/>
</dbReference>
<dbReference type="InterPro" id="IPR001279">
    <property type="entry name" value="Metallo-B-lactamas"/>
</dbReference>
<evidence type="ECO:0000256" key="1">
    <source>
        <dbReference type="ARBA" id="ARBA00034221"/>
    </source>
</evidence>
<comment type="function">
    <text evidence="2">Counteracts the endogenous Pycsar antiviral defense system. Phosphodiesterase that enables metal-dependent hydrolysis of host cyclic nucleotide Pycsar defense signals such as cCMP and cUMP.</text>
</comment>
<dbReference type="KEGG" id="blr:BRLA_c046300"/>
<dbReference type="Pfam" id="PF12706">
    <property type="entry name" value="Lactamase_B_2"/>
    <property type="match status" value="1"/>
</dbReference>
<gene>
    <name evidence="5" type="primary">yycJ</name>
    <name evidence="5" type="ORF">BRLA_c046300</name>
</gene>
<dbReference type="RefSeq" id="WP_003334023.1">
    <property type="nucleotide sequence ID" value="NZ_CP007806.1"/>
</dbReference>
<feature type="domain" description="Metallo-beta-lactamase" evidence="4">
    <location>
        <begin position="11"/>
        <end position="189"/>
    </location>
</feature>
<dbReference type="AlphaFoldDB" id="A0A075RCH2"/>
<dbReference type="SMART" id="SM00849">
    <property type="entry name" value="Lactamase_B"/>
    <property type="match status" value="1"/>
</dbReference>
<protein>
    <submittedName>
        <fullName evidence="5">Putative metallo-hydrolase YycJ</fullName>
    </submittedName>
</protein>
<organism evidence="5 6">
    <name type="scientific">Brevibacillus laterosporus LMG 15441</name>
    <dbReference type="NCBI Taxonomy" id="1042163"/>
    <lineage>
        <taxon>Bacteria</taxon>
        <taxon>Bacillati</taxon>
        <taxon>Bacillota</taxon>
        <taxon>Bacilli</taxon>
        <taxon>Bacillales</taxon>
        <taxon>Paenibacillaceae</taxon>
        <taxon>Brevibacillus</taxon>
    </lineage>
</organism>
<dbReference type="HOGENOM" id="CLU_073253_0_0_9"/>
<evidence type="ECO:0000256" key="2">
    <source>
        <dbReference type="ARBA" id="ARBA00034301"/>
    </source>
</evidence>
<reference evidence="5 6" key="1">
    <citation type="journal article" date="2011" name="J. Bacteriol.">
        <title>Genome sequence of Brevibacillus laterosporus LMG 15441, a pathogen of invertebrates.</title>
        <authorList>
            <person name="Djukic M."/>
            <person name="Poehlein A."/>
            <person name="Thurmer A."/>
            <person name="Daniel R."/>
        </authorList>
    </citation>
    <scope>NUCLEOTIDE SEQUENCE [LARGE SCALE GENOMIC DNA]</scope>
    <source>
        <strain evidence="5 6">LMG 15441</strain>
    </source>
</reference>
<dbReference type="SUPFAM" id="SSF56281">
    <property type="entry name" value="Metallo-hydrolase/oxidoreductase"/>
    <property type="match status" value="1"/>
</dbReference>
<name>A0A075RCH2_BRELA</name>
<dbReference type="eggNOG" id="COG1235">
    <property type="taxonomic scope" value="Bacteria"/>
</dbReference>
<comment type="catalytic activity">
    <reaction evidence="3">
        <text>3',5'-cyclic UMP + H2O = UMP + H(+)</text>
        <dbReference type="Rhea" id="RHEA:70575"/>
        <dbReference type="ChEBI" id="CHEBI:15377"/>
        <dbReference type="ChEBI" id="CHEBI:15378"/>
        <dbReference type="ChEBI" id="CHEBI:57865"/>
        <dbReference type="ChEBI" id="CHEBI:184387"/>
    </reaction>
    <physiologicalReaction direction="left-to-right" evidence="3">
        <dbReference type="Rhea" id="RHEA:70576"/>
    </physiologicalReaction>
</comment>
<dbReference type="GO" id="GO:0016787">
    <property type="term" value="F:hydrolase activity"/>
    <property type="evidence" value="ECO:0007669"/>
    <property type="project" value="UniProtKB-KW"/>
</dbReference>
<sequence length="262" mass="29064">MQFSVLASGSTGNSIYVGTERTSLLIDVGLTGKQAEACLEEVGVKPSDLQAILVTHEHSDHIKGVGVMARRYGIPIYTTQKTWGELDKLIGTIPEGQKQLFEVGQTMEFGDITVESFGISHDAVEPMGFCMHADNKKLSIATDLGYVSDRIKEVIRGADAYIFEANHDVDMLRMSQYPWSIKRRILSDVGHLSNEMAGEALTDILGGRAERVFLAHLSKENNMMDLAKLTVKNILEEKGLHVGNDVHLRETYPHRPTRLEVL</sequence>
<dbReference type="Proteomes" id="UP000005850">
    <property type="component" value="Chromosome"/>
</dbReference>
<dbReference type="STRING" id="1042163.BRLA_c046300"/>
<dbReference type="EMBL" id="CP007806">
    <property type="protein sequence ID" value="AIG28893.1"/>
    <property type="molecule type" value="Genomic_DNA"/>
</dbReference>
<dbReference type="CDD" id="cd07733">
    <property type="entry name" value="YycJ-like_MBL-fold"/>
    <property type="match status" value="1"/>
</dbReference>
<dbReference type="InterPro" id="IPR036866">
    <property type="entry name" value="RibonucZ/Hydroxyglut_hydro"/>
</dbReference>
<dbReference type="PANTHER" id="PTHR47619">
    <property type="entry name" value="METALLO-HYDROLASE YYCJ-RELATED"/>
    <property type="match status" value="1"/>
</dbReference>
<evidence type="ECO:0000256" key="3">
    <source>
        <dbReference type="ARBA" id="ARBA00048505"/>
    </source>
</evidence>
<keyword evidence="5" id="KW-0378">Hydrolase</keyword>
<keyword evidence="6" id="KW-1185">Reference proteome</keyword>
<dbReference type="PANTHER" id="PTHR47619:SF1">
    <property type="entry name" value="EXODEOXYRIBONUCLEASE WALJ"/>
    <property type="match status" value="1"/>
</dbReference>
<evidence type="ECO:0000313" key="5">
    <source>
        <dbReference type="EMBL" id="AIG28893.1"/>
    </source>
</evidence>
<comment type="catalytic activity">
    <reaction evidence="1">
        <text>3',5'-cyclic CMP + H2O = CMP + H(+)</text>
        <dbReference type="Rhea" id="RHEA:72675"/>
        <dbReference type="ChEBI" id="CHEBI:15377"/>
        <dbReference type="ChEBI" id="CHEBI:15378"/>
        <dbReference type="ChEBI" id="CHEBI:58003"/>
        <dbReference type="ChEBI" id="CHEBI:60377"/>
    </reaction>
    <physiologicalReaction direction="left-to-right" evidence="1">
        <dbReference type="Rhea" id="RHEA:72676"/>
    </physiologicalReaction>
</comment>
<accession>A0A075RCH2</accession>
<proteinExistence type="predicted"/>
<evidence type="ECO:0000313" key="6">
    <source>
        <dbReference type="Proteomes" id="UP000005850"/>
    </source>
</evidence>